<accession>A0A1J5Q7K8</accession>
<feature type="domain" description="Tetrapyrrole biosynthesis glutamyl-tRNA reductase dimerisation" evidence="8">
    <location>
        <begin position="328"/>
        <end position="420"/>
    </location>
</feature>
<protein>
    <recommendedName>
        <fullName evidence="3">glutamyl-tRNA reductase</fullName>
        <ecNumber evidence="3">1.2.1.70</ecNumber>
    </recommendedName>
</protein>
<comment type="caution">
    <text evidence="11">The sequence shown here is derived from an EMBL/GenBank/DDBJ whole genome shotgun (WGS) entry which is preliminary data.</text>
</comment>
<feature type="domain" description="Quinate/shikimate 5-dehydrogenase/glutamyl-tRNA reductase" evidence="9">
    <location>
        <begin position="178"/>
        <end position="314"/>
    </location>
</feature>
<dbReference type="InterPro" id="IPR000343">
    <property type="entry name" value="4pyrrol_synth_GluRdtase"/>
</dbReference>
<dbReference type="NCBIfam" id="NF000750">
    <property type="entry name" value="PRK00045.3-4"/>
    <property type="match status" value="1"/>
</dbReference>
<dbReference type="PANTHER" id="PTHR43013:SF1">
    <property type="entry name" value="GLUTAMYL-TRNA REDUCTASE"/>
    <property type="match status" value="1"/>
</dbReference>
<gene>
    <name evidence="11" type="primary">hemA_14</name>
    <name evidence="11" type="ORF">GALL_388770</name>
</gene>
<comment type="catalytic activity">
    <reaction evidence="7">
        <text>(S)-4-amino-5-oxopentanoate + tRNA(Glu) + NADP(+) = L-glutamyl-tRNA(Glu) + NADPH + H(+)</text>
        <dbReference type="Rhea" id="RHEA:12344"/>
        <dbReference type="Rhea" id="RHEA-COMP:9663"/>
        <dbReference type="Rhea" id="RHEA-COMP:9680"/>
        <dbReference type="ChEBI" id="CHEBI:15378"/>
        <dbReference type="ChEBI" id="CHEBI:57501"/>
        <dbReference type="ChEBI" id="CHEBI:57783"/>
        <dbReference type="ChEBI" id="CHEBI:58349"/>
        <dbReference type="ChEBI" id="CHEBI:78442"/>
        <dbReference type="ChEBI" id="CHEBI:78520"/>
        <dbReference type="EC" id="1.2.1.70"/>
    </reaction>
</comment>
<dbReference type="EMBL" id="MLJW01001224">
    <property type="protein sequence ID" value="OIQ79384.1"/>
    <property type="molecule type" value="Genomic_DNA"/>
</dbReference>
<reference evidence="11" key="1">
    <citation type="submission" date="2016-10" db="EMBL/GenBank/DDBJ databases">
        <title>Sequence of Gallionella enrichment culture.</title>
        <authorList>
            <person name="Poehlein A."/>
            <person name="Muehling M."/>
            <person name="Daniel R."/>
        </authorList>
    </citation>
    <scope>NUCLEOTIDE SEQUENCE</scope>
</reference>
<comment type="pathway">
    <text evidence="1">Porphyrin-containing compound metabolism; protoporphyrin-IX biosynthesis; 5-aminolevulinate from L-glutamyl-tRNA(Glu): step 1/2.</text>
</comment>
<evidence type="ECO:0000256" key="4">
    <source>
        <dbReference type="ARBA" id="ARBA00022857"/>
    </source>
</evidence>
<keyword evidence="4" id="KW-0521">NADP</keyword>
<dbReference type="Gene3D" id="3.30.460.30">
    <property type="entry name" value="Glutamyl-tRNA reductase, N-terminal domain"/>
    <property type="match status" value="1"/>
</dbReference>
<dbReference type="InterPro" id="IPR015895">
    <property type="entry name" value="4pyrrol_synth_GluRdtase_N"/>
</dbReference>
<dbReference type="SUPFAM" id="SSF69742">
    <property type="entry name" value="Glutamyl tRNA-reductase catalytic, N-terminal domain"/>
    <property type="match status" value="1"/>
</dbReference>
<dbReference type="InterPro" id="IPR036291">
    <property type="entry name" value="NAD(P)-bd_dom_sf"/>
</dbReference>
<sequence length="442" mass="46090">MVLMSLIAGHHDLDLDVLDQLSVGGHDVARQAVLSRTGPDGAVVLATCNRYEVYLEVPDDAAALDARETVTDLVALATGLDREQVAAHLRVLTGPDVAAHLFEVAAGLDSMVIGEQEISGQVRRALTSAREIGTTSSGLERMFQSASRSARAVATRTGLGAAGRSLVSVALDLARERLAEAGATSWAQTRVVLVGTGSYAGASLAALRSRGAHDVHVYSPSGRAAAFADARGIVAIEDSALPAAVAGADMVLACSGVAGPVLDADRLGEIRRSAGEADDGRLRPLVVVDLALRHDVDPSVAELPGVHLITLDTVAQLAPDRHAQPVEEATRIVATAVEEFMAEQRGRERSAEVVAARDRALEVAEVEIARRVDAESAAADRELRSLRRAARAAVHGPTVRAHAAARAGDVHAYEQALDELRAFATGAVSVVDRSGAPDVVAH</sequence>
<proteinExistence type="inferred from homology"/>
<dbReference type="GO" id="GO:0050661">
    <property type="term" value="F:NADP binding"/>
    <property type="evidence" value="ECO:0007669"/>
    <property type="project" value="InterPro"/>
</dbReference>
<dbReference type="InterPro" id="IPR006151">
    <property type="entry name" value="Shikm_DH/Glu-tRNA_Rdtase"/>
</dbReference>
<evidence type="ECO:0000256" key="2">
    <source>
        <dbReference type="ARBA" id="ARBA00005916"/>
    </source>
</evidence>
<dbReference type="EC" id="1.2.1.70" evidence="3"/>
<evidence type="ECO:0000256" key="6">
    <source>
        <dbReference type="ARBA" id="ARBA00023244"/>
    </source>
</evidence>
<dbReference type="Pfam" id="PF05201">
    <property type="entry name" value="GlutR_N"/>
    <property type="match status" value="1"/>
</dbReference>
<dbReference type="AlphaFoldDB" id="A0A1J5Q7K8"/>
<keyword evidence="6" id="KW-0627">Porphyrin biosynthesis</keyword>
<dbReference type="Pfam" id="PF01488">
    <property type="entry name" value="Shikimate_DH"/>
    <property type="match status" value="1"/>
</dbReference>
<evidence type="ECO:0000256" key="3">
    <source>
        <dbReference type="ARBA" id="ARBA00012970"/>
    </source>
</evidence>
<evidence type="ECO:0000259" key="10">
    <source>
        <dbReference type="Pfam" id="PF05201"/>
    </source>
</evidence>
<evidence type="ECO:0000259" key="9">
    <source>
        <dbReference type="Pfam" id="PF01488"/>
    </source>
</evidence>
<dbReference type="PANTHER" id="PTHR43013">
    <property type="entry name" value="GLUTAMYL-TRNA REDUCTASE"/>
    <property type="match status" value="1"/>
</dbReference>
<dbReference type="Pfam" id="PF00745">
    <property type="entry name" value="GlutR_dimer"/>
    <property type="match status" value="1"/>
</dbReference>
<dbReference type="PIRSF" id="PIRSF000445">
    <property type="entry name" value="4pyrrol_synth_GluRdtase"/>
    <property type="match status" value="1"/>
</dbReference>
<evidence type="ECO:0000256" key="1">
    <source>
        <dbReference type="ARBA" id="ARBA00005059"/>
    </source>
</evidence>
<keyword evidence="5 11" id="KW-0560">Oxidoreductase</keyword>
<comment type="similarity">
    <text evidence="2">Belongs to the glutamyl-tRNA reductase family.</text>
</comment>
<evidence type="ECO:0000313" key="11">
    <source>
        <dbReference type="EMBL" id="OIQ79384.1"/>
    </source>
</evidence>
<organism evidence="11">
    <name type="scientific">mine drainage metagenome</name>
    <dbReference type="NCBI Taxonomy" id="410659"/>
    <lineage>
        <taxon>unclassified sequences</taxon>
        <taxon>metagenomes</taxon>
        <taxon>ecological metagenomes</taxon>
    </lineage>
</organism>
<dbReference type="GO" id="GO:0008883">
    <property type="term" value="F:glutamyl-tRNA reductase activity"/>
    <property type="evidence" value="ECO:0007669"/>
    <property type="project" value="UniProtKB-EC"/>
</dbReference>
<dbReference type="HAMAP" id="MF_00087">
    <property type="entry name" value="Glu_tRNA_reductase"/>
    <property type="match status" value="1"/>
</dbReference>
<feature type="domain" description="Glutamyl-tRNA reductase N-terminal" evidence="10">
    <location>
        <begin position="10"/>
        <end position="157"/>
    </location>
</feature>
<evidence type="ECO:0000256" key="7">
    <source>
        <dbReference type="ARBA" id="ARBA00047464"/>
    </source>
</evidence>
<dbReference type="GO" id="GO:0019353">
    <property type="term" value="P:protoporphyrinogen IX biosynthetic process from glutamate"/>
    <property type="evidence" value="ECO:0007669"/>
    <property type="project" value="TreeGrafter"/>
</dbReference>
<dbReference type="InterPro" id="IPR036343">
    <property type="entry name" value="GluRdtase_N_sf"/>
</dbReference>
<dbReference type="SUPFAM" id="SSF51735">
    <property type="entry name" value="NAD(P)-binding Rossmann-fold domains"/>
    <property type="match status" value="1"/>
</dbReference>
<dbReference type="InterPro" id="IPR015896">
    <property type="entry name" value="4pyrrol_synth_GluRdtase_dimer"/>
</dbReference>
<name>A0A1J5Q7K8_9ZZZZ</name>
<dbReference type="Gene3D" id="3.40.50.720">
    <property type="entry name" value="NAD(P)-binding Rossmann-like Domain"/>
    <property type="match status" value="1"/>
</dbReference>
<evidence type="ECO:0000259" key="8">
    <source>
        <dbReference type="Pfam" id="PF00745"/>
    </source>
</evidence>
<evidence type="ECO:0000256" key="5">
    <source>
        <dbReference type="ARBA" id="ARBA00023002"/>
    </source>
</evidence>